<evidence type="ECO:0000313" key="3">
    <source>
        <dbReference type="EMBL" id="KAK0644693.1"/>
    </source>
</evidence>
<keyword evidence="2" id="KW-0812">Transmembrane</keyword>
<dbReference type="PANTHER" id="PTHR35394:SF5">
    <property type="entry name" value="DUF3176 DOMAIN-CONTAINING PROTEIN"/>
    <property type="match status" value="1"/>
</dbReference>
<evidence type="ECO:0000256" key="2">
    <source>
        <dbReference type="SAM" id="Phobius"/>
    </source>
</evidence>
<feature type="transmembrane region" description="Helical" evidence="2">
    <location>
        <begin position="168"/>
        <end position="186"/>
    </location>
</feature>
<feature type="transmembrane region" description="Helical" evidence="2">
    <location>
        <begin position="99"/>
        <end position="121"/>
    </location>
</feature>
<feature type="compositionally biased region" description="Basic and acidic residues" evidence="1">
    <location>
        <begin position="32"/>
        <end position="41"/>
    </location>
</feature>
<evidence type="ECO:0000256" key="1">
    <source>
        <dbReference type="SAM" id="MobiDB-lite"/>
    </source>
</evidence>
<gene>
    <name evidence="3" type="ORF">B0T16DRAFT_333263</name>
</gene>
<reference evidence="3" key="1">
    <citation type="submission" date="2023-06" db="EMBL/GenBank/DDBJ databases">
        <title>Genome-scale phylogeny and comparative genomics of the fungal order Sordariales.</title>
        <authorList>
            <consortium name="Lawrence Berkeley National Laboratory"/>
            <person name="Hensen N."/>
            <person name="Bonometti L."/>
            <person name="Westerberg I."/>
            <person name="Brannstrom I.O."/>
            <person name="Guillou S."/>
            <person name="Cros-Aarteil S."/>
            <person name="Calhoun S."/>
            <person name="Haridas S."/>
            <person name="Kuo A."/>
            <person name="Mondo S."/>
            <person name="Pangilinan J."/>
            <person name="Riley R."/>
            <person name="Labutti K."/>
            <person name="Andreopoulos B."/>
            <person name="Lipzen A."/>
            <person name="Chen C."/>
            <person name="Yanf M."/>
            <person name="Daum C."/>
            <person name="Ng V."/>
            <person name="Clum A."/>
            <person name="Steindorff A."/>
            <person name="Ohm R."/>
            <person name="Martin F."/>
            <person name="Silar P."/>
            <person name="Natvig D."/>
            <person name="Lalanne C."/>
            <person name="Gautier V."/>
            <person name="Ament-Velasquez S.L."/>
            <person name="Kruys A."/>
            <person name="Hutchinson M.I."/>
            <person name="Powell A.J."/>
            <person name="Barry K."/>
            <person name="Miller A.N."/>
            <person name="Grigoriev I.V."/>
            <person name="Debuchy R."/>
            <person name="Gladieux P."/>
            <person name="Thoren M.H."/>
            <person name="Johannesson H."/>
        </authorList>
    </citation>
    <scope>NUCLEOTIDE SEQUENCE</scope>
    <source>
        <strain evidence="3">SMH2532-1</strain>
    </source>
</reference>
<evidence type="ECO:0000313" key="4">
    <source>
        <dbReference type="Proteomes" id="UP001174936"/>
    </source>
</evidence>
<proteinExistence type="predicted"/>
<dbReference type="AlphaFoldDB" id="A0AA40CPC9"/>
<accession>A0AA40CPC9</accession>
<protein>
    <submittedName>
        <fullName evidence="3">Uncharacterized protein</fullName>
    </submittedName>
</protein>
<sequence>MAFRSQQPTWVEDSRLLSTQSSSRPSAIPHPQHHDVHTDSDVDGHYTGDKYEVHKPTLLQRLADTWIFELAGLVVSAASLVAIVYVLRRYDGQRIPDWGVSFNTVISILAVVSKMGALYGATNAMSQLKWSWFTDHGRKLIDYKTFDSGSRGMAGAAMLAWSLKGRNAAVIGAVAIIVGVAAGPFAQQIVHFYDAEFVDSSRTAWLARADILDSLGPKHDSSTWTLDPAFKANSITALFLPTQEVLTQPRFQCPTGNCTWPPFSTLGFCDRCVDLSQQLDRTCKPANNETDLQSCTVSFPGADALGLSYLADPNLPGTSTYMVLNSTRAENSTALTDVTWSSRVYQSIRALVPAYDLGGTHNPNLDPEGTFVDKPKHFLRVDTPFVGTECALTPCVRRMTASTTRNTYTETILDTFSSPSEQLTYNEPMILSPPWDPTTNYTIHWEWIEAVIAASVDPLGGQLMGTVETHDSNQAIRVGDIPLFGQSSRLNDALQAVFYANFNETTCPTPEDNVRCAFRMLAMAMTKSVRDAGVIRNGTTGKQVVNGETMSTGTFIRVEWPWFALPVAVWALSLVVLVVAMWKSRGVPLWRDSALPLVLLNGEHGHGGGGQVKEAALVKRAETMEVHLAGKEGTGMKLFTR</sequence>
<keyword evidence="2" id="KW-1133">Transmembrane helix</keyword>
<dbReference type="PANTHER" id="PTHR35394">
    <property type="entry name" value="DUF3176 DOMAIN-CONTAINING PROTEIN"/>
    <property type="match status" value="1"/>
</dbReference>
<keyword evidence="2" id="KW-0472">Membrane</keyword>
<dbReference type="Proteomes" id="UP001174936">
    <property type="component" value="Unassembled WGS sequence"/>
</dbReference>
<organism evidence="3 4">
    <name type="scientific">Cercophora newfieldiana</name>
    <dbReference type="NCBI Taxonomy" id="92897"/>
    <lineage>
        <taxon>Eukaryota</taxon>
        <taxon>Fungi</taxon>
        <taxon>Dikarya</taxon>
        <taxon>Ascomycota</taxon>
        <taxon>Pezizomycotina</taxon>
        <taxon>Sordariomycetes</taxon>
        <taxon>Sordariomycetidae</taxon>
        <taxon>Sordariales</taxon>
        <taxon>Lasiosphaeriaceae</taxon>
        <taxon>Cercophora</taxon>
    </lineage>
</organism>
<dbReference type="EMBL" id="JAULSV010000005">
    <property type="protein sequence ID" value="KAK0644693.1"/>
    <property type="molecule type" value="Genomic_DNA"/>
</dbReference>
<feature type="transmembrane region" description="Helical" evidence="2">
    <location>
        <begin position="560"/>
        <end position="582"/>
    </location>
</feature>
<keyword evidence="4" id="KW-1185">Reference proteome</keyword>
<feature type="transmembrane region" description="Helical" evidence="2">
    <location>
        <begin position="66"/>
        <end position="87"/>
    </location>
</feature>
<name>A0AA40CPC9_9PEZI</name>
<dbReference type="Pfam" id="PF11374">
    <property type="entry name" value="DUF3176"/>
    <property type="match status" value="1"/>
</dbReference>
<feature type="region of interest" description="Disordered" evidence="1">
    <location>
        <begin position="21"/>
        <end position="41"/>
    </location>
</feature>
<dbReference type="InterPro" id="IPR021514">
    <property type="entry name" value="DUF3176"/>
</dbReference>
<comment type="caution">
    <text evidence="3">The sequence shown here is derived from an EMBL/GenBank/DDBJ whole genome shotgun (WGS) entry which is preliminary data.</text>
</comment>